<sequence>MKVDNESRYRNHDCRLPCNGFDHPYDRLIIKFRCIKELCVYSDYLSCILASSSCFLRNQEVVNFIFNDIDRGMLPIRNGKIYCDFWQYACSGMLTTYSYNKKLQCL</sequence>
<dbReference type="AlphaFoldDB" id="A0A0H5QNL0"/>
<accession>A0A0H5QNL0</accession>
<protein>
    <submittedName>
        <fullName evidence="1">Uncharacterized protein</fullName>
    </submittedName>
</protein>
<proteinExistence type="predicted"/>
<name>A0A0H5QNL0_9EUKA</name>
<evidence type="ECO:0000313" key="1">
    <source>
        <dbReference type="EMBL" id="CRZ03167.1"/>
    </source>
</evidence>
<dbReference type="EMBL" id="HACM01002725">
    <property type="protein sequence ID" value="CRZ03167.1"/>
    <property type="molecule type" value="Transcribed_RNA"/>
</dbReference>
<feature type="non-terminal residue" evidence="1">
    <location>
        <position position="106"/>
    </location>
</feature>
<organism evidence="1">
    <name type="scientific">Spongospora subterranea</name>
    <dbReference type="NCBI Taxonomy" id="70186"/>
    <lineage>
        <taxon>Eukaryota</taxon>
        <taxon>Sar</taxon>
        <taxon>Rhizaria</taxon>
        <taxon>Endomyxa</taxon>
        <taxon>Phytomyxea</taxon>
        <taxon>Plasmodiophorida</taxon>
        <taxon>Plasmodiophoridae</taxon>
        <taxon>Spongospora</taxon>
    </lineage>
</organism>
<reference evidence="1" key="1">
    <citation type="submission" date="2015-04" db="EMBL/GenBank/DDBJ databases">
        <title>The genome sequence of the plant pathogenic Rhizarian Plasmodiophora brassicae reveals insights in its biotrophic life cycle and the origin of chitin synthesis.</title>
        <authorList>
            <person name="Schwelm A."/>
            <person name="Fogelqvist J."/>
            <person name="Knaust A."/>
            <person name="Julke S."/>
            <person name="Lilja T."/>
            <person name="Dhandapani V."/>
            <person name="Bonilla-Rosso G."/>
            <person name="Karlsson M."/>
            <person name="Shevchenko A."/>
            <person name="Choi S.R."/>
            <person name="Kim H.G."/>
            <person name="Park J.Y."/>
            <person name="Lim Y.P."/>
            <person name="Ludwig-Muller J."/>
            <person name="Dixelius C."/>
        </authorList>
    </citation>
    <scope>NUCLEOTIDE SEQUENCE</scope>
    <source>
        <tissue evidence="1">Potato root galls</tissue>
    </source>
</reference>